<evidence type="ECO:0000313" key="1">
    <source>
        <dbReference type="Proteomes" id="UP000790787"/>
    </source>
</evidence>
<evidence type="ECO:0000313" key="2">
    <source>
        <dbReference type="RefSeq" id="XP_075074412.1"/>
    </source>
</evidence>
<name>A0AC58RNV6_TOBAC</name>
<dbReference type="RefSeq" id="XP_075074412.1">
    <property type="nucleotide sequence ID" value="XM_075218311.1"/>
</dbReference>
<accession>A0AC58RNV6</accession>
<organism evidence="1 2">
    <name type="scientific">Nicotiana tabacum</name>
    <name type="common">Common tobacco</name>
    <dbReference type="NCBI Taxonomy" id="4097"/>
    <lineage>
        <taxon>Eukaryota</taxon>
        <taxon>Viridiplantae</taxon>
        <taxon>Streptophyta</taxon>
        <taxon>Embryophyta</taxon>
        <taxon>Tracheophyta</taxon>
        <taxon>Spermatophyta</taxon>
        <taxon>Magnoliopsida</taxon>
        <taxon>eudicotyledons</taxon>
        <taxon>Gunneridae</taxon>
        <taxon>Pentapetalae</taxon>
        <taxon>asterids</taxon>
        <taxon>lamiids</taxon>
        <taxon>Solanales</taxon>
        <taxon>Solanaceae</taxon>
        <taxon>Nicotianoideae</taxon>
        <taxon>Nicotianeae</taxon>
        <taxon>Nicotiana</taxon>
    </lineage>
</organism>
<dbReference type="Proteomes" id="UP000790787">
    <property type="component" value="Chromosome 7"/>
</dbReference>
<proteinExistence type="predicted"/>
<sequence length="636" mass="72628">MGEVQCNFTLMVDECYNSITRQRSGTSYVSDYYIKLKDLWDEFEALDPAPCDCEKSRDYVAVMKRQKLYQYLVVSNLALSIITFSQIILNSLEITLSIKEPIVTTVTTVRRRDTTRNCWKIIGYPQGVMSKKKGGAAAYNICIEDPNQTIYNQTSAQTGVQMQRQPSTSRDSSSRRQAVICTFTKEQYEQNLQMPNKSSMTAPSANMAHTTCTCCVFLVSNKPPEWIIDTRATNYMVSDLKLLSKSEEIKPSNPKKDLYSGRVKEIGKEYNGLYMLIPHTNKSNQETTIIVKDSTEPKEKYDIELWHKRLGHTQHSKCVNIIRTNNELELVNSTCSDLFSNLGMIHQRTYVYTPQQNGVAERKHGHILEDFVSLNAHEVVPYAIANYVSYSGLSRKYQAYLATFSSIVEPATYTEASQDPRRVDAMKAKIEALEAITPETLSLFLKERSQLVVNDYIKSNTRPQVKWRDSRLVAAQKWHIHQNVFLQGDLFDEIYMQFPPGFKSQGESQPVCRLHKFLYGLKQDPRQWNEKLREALYQFGFVESQYDHSLFIKQTTEGIMIVWYGILMHQRKYALEFISKLGLGEANPVATLLEVNAKLTTKEYDDHLGASSDVVDAKPVSTATKEVTYGGSNESC</sequence>
<gene>
    <name evidence="2" type="primary">LOC142162014</name>
</gene>
<reference evidence="1" key="1">
    <citation type="journal article" date="2014" name="Nat. Commun.">
        <title>The tobacco genome sequence and its comparison with those of tomato and potato.</title>
        <authorList>
            <person name="Sierro N."/>
            <person name="Battey J.N."/>
            <person name="Ouadi S."/>
            <person name="Bakaher N."/>
            <person name="Bovet L."/>
            <person name="Willig A."/>
            <person name="Goepfert S."/>
            <person name="Peitsch M.C."/>
            <person name="Ivanov N.V."/>
        </authorList>
    </citation>
    <scope>NUCLEOTIDE SEQUENCE [LARGE SCALE GENOMIC DNA]</scope>
</reference>
<reference evidence="2" key="2">
    <citation type="submission" date="2025-08" db="UniProtKB">
        <authorList>
            <consortium name="RefSeq"/>
        </authorList>
    </citation>
    <scope>IDENTIFICATION</scope>
    <source>
        <tissue evidence="2">Leaf</tissue>
    </source>
</reference>
<keyword evidence="1" id="KW-1185">Reference proteome</keyword>
<protein>
    <submittedName>
        <fullName evidence="2">Uncharacterized protein LOC142162014</fullName>
    </submittedName>
</protein>